<evidence type="ECO:0000313" key="2">
    <source>
        <dbReference type="Proteomes" id="UP000198916"/>
    </source>
</evidence>
<name>A0A1H7GB39_9SPHI</name>
<dbReference type="AlphaFoldDB" id="A0A1H7GB39"/>
<dbReference type="OrthoDB" id="785205at2"/>
<dbReference type="STRING" id="332977.SAMN05421740_101589"/>
<protein>
    <submittedName>
        <fullName evidence="1">Uncharacterized protein</fullName>
    </submittedName>
</protein>
<dbReference type="RefSeq" id="WP_143053778.1">
    <property type="nucleotide sequence ID" value="NZ_FNZR01000001.1"/>
</dbReference>
<sequence length="508" mass="55852">MNALQHLSRGFICCVLTGGALFSCKRDIPASPTVTESAHAVTFKLSGFESDIVPLSKSSAVDHPAFGRLSAGMLAQRNIEPSPESQYVYYWSFNDETLEPDIAVDEVGAEITFEAATEPDFGSGFGLAPVEAGQAWSVPGAQTVEFNLPLYDIESLTTFAFDISSSNTGPKDFLLTYSVDGGDSYEVLSANNQFGNMGAQSRNQYAFDLNIVSEFVGTVALKIKIEFLPGNRGSAGDYNGRTGVVKLDNIRLSGVYTGAPTGDPSAPSTLRYYIFSADDGHVVKQQELPMDELSGDGTMEILLTEGAYDIVFLAYRSRGELLLPDEVNNARDFYFGQHFDDHEAITYASFIRNVEVTDADIEETVTLERCYSLVAFDFTDIVTDLLAVKKITVTRLHDNYLYTPFGETTEQPITNVQTIVFSGFRNAEDYRIAFHQFLGIVPDVRQVNYEVIAYGEEDELLNSVTIDEQITNSVRLTFSGRLTGGAGRINGFNVVLDATWRDDVEKAF</sequence>
<keyword evidence="2" id="KW-1185">Reference proteome</keyword>
<gene>
    <name evidence="1" type="ORF">SAMN05421740_101589</name>
</gene>
<organism evidence="1 2">
    <name type="scientific">Parapedobacter koreensis</name>
    <dbReference type="NCBI Taxonomy" id="332977"/>
    <lineage>
        <taxon>Bacteria</taxon>
        <taxon>Pseudomonadati</taxon>
        <taxon>Bacteroidota</taxon>
        <taxon>Sphingobacteriia</taxon>
        <taxon>Sphingobacteriales</taxon>
        <taxon>Sphingobacteriaceae</taxon>
        <taxon>Parapedobacter</taxon>
    </lineage>
</organism>
<accession>A0A1H7GB39</accession>
<proteinExistence type="predicted"/>
<dbReference type="EMBL" id="FNZR01000001">
    <property type="protein sequence ID" value="SEK33700.1"/>
    <property type="molecule type" value="Genomic_DNA"/>
</dbReference>
<reference evidence="2" key="1">
    <citation type="submission" date="2016-10" db="EMBL/GenBank/DDBJ databases">
        <authorList>
            <person name="Varghese N."/>
            <person name="Submissions S."/>
        </authorList>
    </citation>
    <scope>NUCLEOTIDE SEQUENCE [LARGE SCALE GENOMIC DNA]</scope>
    <source>
        <strain evidence="2">Jip14</strain>
    </source>
</reference>
<evidence type="ECO:0000313" key="1">
    <source>
        <dbReference type="EMBL" id="SEK33700.1"/>
    </source>
</evidence>
<dbReference type="Proteomes" id="UP000198916">
    <property type="component" value="Unassembled WGS sequence"/>
</dbReference>